<evidence type="ECO:0000256" key="6">
    <source>
        <dbReference type="SAM" id="Phobius"/>
    </source>
</evidence>
<feature type="transmembrane region" description="Helical" evidence="6">
    <location>
        <begin position="20"/>
        <end position="38"/>
    </location>
</feature>
<feature type="transmembrane region" description="Helical" evidence="6">
    <location>
        <begin position="50"/>
        <end position="76"/>
    </location>
</feature>
<gene>
    <name evidence="7" type="ORF">D4A92_09705</name>
</gene>
<reference evidence="7 8" key="1">
    <citation type="submission" date="2018-09" db="EMBL/GenBank/DDBJ databases">
        <title>Rhizobium sp. MAE2-X.</title>
        <authorList>
            <person name="Lee Y."/>
            <person name="Jeon C.O."/>
        </authorList>
    </citation>
    <scope>NUCLEOTIDE SEQUENCE [LARGE SCALE GENOMIC DNA]</scope>
    <source>
        <strain evidence="7 8">MAE2-X</strain>
    </source>
</reference>
<proteinExistence type="predicted"/>
<evidence type="ECO:0000256" key="1">
    <source>
        <dbReference type="ARBA" id="ARBA00004651"/>
    </source>
</evidence>
<evidence type="ECO:0000256" key="3">
    <source>
        <dbReference type="ARBA" id="ARBA00022692"/>
    </source>
</evidence>
<feature type="transmembrane region" description="Helical" evidence="6">
    <location>
        <begin position="114"/>
        <end position="133"/>
    </location>
</feature>
<name>A0ABX7EWE4_9HYPH</name>
<keyword evidence="3 6" id="KW-0812">Transmembrane</keyword>
<evidence type="ECO:0000256" key="4">
    <source>
        <dbReference type="ARBA" id="ARBA00022989"/>
    </source>
</evidence>
<dbReference type="InterPro" id="IPR051461">
    <property type="entry name" value="UPF0750_membrane"/>
</dbReference>
<feature type="transmembrane region" description="Helical" evidence="6">
    <location>
        <begin position="181"/>
        <end position="198"/>
    </location>
</feature>
<evidence type="ECO:0000256" key="5">
    <source>
        <dbReference type="ARBA" id="ARBA00023136"/>
    </source>
</evidence>
<feature type="transmembrane region" description="Helical" evidence="6">
    <location>
        <begin position="83"/>
        <end position="102"/>
    </location>
</feature>
<evidence type="ECO:0000313" key="8">
    <source>
        <dbReference type="Proteomes" id="UP000596351"/>
    </source>
</evidence>
<sequence length="208" mass="22489">MTTTTVNQAGAERHRLYEDVLAMISGTMFVSLGTLIYTETMLTVGSSAGLALLLSYVSGWGFGVIFFIVNLPFYILAVKRMGWAFTLRTFTAVALVSILSKLNGQWIDFSHLDPLYATVIGGGLIGTGLLMLFRHRTGLGGINILAMYLQDKTGLRAGYFQLGVDLTIFAIAFFVLPADRLALSVLGAAIANLILAINHKPGRYMGLS</sequence>
<accession>A0ABX7EWE4</accession>
<evidence type="ECO:0000313" key="7">
    <source>
        <dbReference type="EMBL" id="QRF51691.1"/>
    </source>
</evidence>
<protein>
    <submittedName>
        <fullName evidence="7">YitT family protein</fullName>
    </submittedName>
</protein>
<dbReference type="EMBL" id="CP032405">
    <property type="protein sequence ID" value="QRF51691.1"/>
    <property type="molecule type" value="Genomic_DNA"/>
</dbReference>
<keyword evidence="4 6" id="KW-1133">Transmembrane helix</keyword>
<dbReference type="Proteomes" id="UP000596351">
    <property type="component" value="Chromosome"/>
</dbReference>
<dbReference type="Pfam" id="PF02588">
    <property type="entry name" value="YitT_membrane"/>
    <property type="match status" value="1"/>
</dbReference>
<feature type="transmembrane region" description="Helical" evidence="6">
    <location>
        <begin position="154"/>
        <end position="175"/>
    </location>
</feature>
<comment type="subcellular location">
    <subcellularLocation>
        <location evidence="1">Cell membrane</location>
        <topology evidence="1">Multi-pass membrane protein</topology>
    </subcellularLocation>
</comment>
<organism evidence="7 8">
    <name type="scientific">Rhizobium rosettiformans</name>
    <dbReference type="NCBI Taxonomy" id="1368430"/>
    <lineage>
        <taxon>Bacteria</taxon>
        <taxon>Pseudomonadati</taxon>
        <taxon>Pseudomonadota</taxon>
        <taxon>Alphaproteobacteria</taxon>
        <taxon>Hyphomicrobiales</taxon>
        <taxon>Rhizobiaceae</taxon>
        <taxon>Rhizobium/Agrobacterium group</taxon>
        <taxon>Rhizobium</taxon>
    </lineage>
</organism>
<keyword evidence="5 6" id="KW-0472">Membrane</keyword>
<dbReference type="PANTHER" id="PTHR33545:SF5">
    <property type="entry name" value="UPF0750 MEMBRANE PROTEIN YITT"/>
    <property type="match status" value="1"/>
</dbReference>
<dbReference type="InterPro" id="IPR003740">
    <property type="entry name" value="YitT"/>
</dbReference>
<dbReference type="PANTHER" id="PTHR33545">
    <property type="entry name" value="UPF0750 MEMBRANE PROTEIN YITT-RELATED"/>
    <property type="match status" value="1"/>
</dbReference>
<dbReference type="RefSeq" id="WP_203019567.1">
    <property type="nucleotide sequence ID" value="NZ_CP032405.1"/>
</dbReference>
<evidence type="ECO:0000256" key="2">
    <source>
        <dbReference type="ARBA" id="ARBA00022475"/>
    </source>
</evidence>
<keyword evidence="8" id="KW-1185">Reference proteome</keyword>
<keyword evidence="2" id="KW-1003">Cell membrane</keyword>